<evidence type="ECO:0008006" key="4">
    <source>
        <dbReference type="Google" id="ProtNLM"/>
    </source>
</evidence>
<proteinExistence type="predicted"/>
<organism evidence="2 3">
    <name type="scientific">Tetradesmus obliquus</name>
    <name type="common">Green alga</name>
    <name type="synonym">Acutodesmus obliquus</name>
    <dbReference type="NCBI Taxonomy" id="3088"/>
    <lineage>
        <taxon>Eukaryota</taxon>
        <taxon>Viridiplantae</taxon>
        <taxon>Chlorophyta</taxon>
        <taxon>core chlorophytes</taxon>
        <taxon>Chlorophyceae</taxon>
        <taxon>CS clade</taxon>
        <taxon>Sphaeropleales</taxon>
        <taxon>Scenedesmaceae</taxon>
        <taxon>Tetradesmus</taxon>
    </lineage>
</organism>
<dbReference type="Gene3D" id="1.25.40.480">
    <property type="match status" value="1"/>
</dbReference>
<dbReference type="InterPro" id="IPR039685">
    <property type="entry name" value="FANCE"/>
</dbReference>
<keyword evidence="3" id="KW-1185">Reference proteome</keyword>
<dbReference type="PANTHER" id="PTHR32094">
    <property type="entry name" value="FANCONI ANEMIA GROUP E PROTEIN"/>
    <property type="match status" value="1"/>
</dbReference>
<dbReference type="GO" id="GO:0043240">
    <property type="term" value="C:Fanconi anaemia nuclear complex"/>
    <property type="evidence" value="ECO:0007669"/>
    <property type="project" value="InterPro"/>
</dbReference>
<evidence type="ECO:0000313" key="2">
    <source>
        <dbReference type="EMBL" id="SZX67082.1"/>
    </source>
</evidence>
<accession>A0A383VQP4</accession>
<dbReference type="PANTHER" id="PTHR32094:SF5">
    <property type="entry name" value="FANCONI ANEMIA GROUP E PROTEIN"/>
    <property type="match status" value="1"/>
</dbReference>
<protein>
    <recommendedName>
        <fullName evidence="4">Fanconi Anaemia group E protein C-terminal domain-containing protein</fullName>
    </recommendedName>
</protein>
<dbReference type="AlphaFoldDB" id="A0A383VQP4"/>
<dbReference type="EMBL" id="FNXT01000768">
    <property type="protein sequence ID" value="SZX67082.1"/>
    <property type="molecule type" value="Genomic_DNA"/>
</dbReference>
<evidence type="ECO:0000256" key="1">
    <source>
        <dbReference type="SAM" id="MobiDB-lite"/>
    </source>
</evidence>
<gene>
    <name evidence="2" type="ORF">BQ4739_LOCUS7505</name>
</gene>
<evidence type="ECO:0000313" key="3">
    <source>
        <dbReference type="Proteomes" id="UP000256970"/>
    </source>
</evidence>
<reference evidence="2 3" key="1">
    <citation type="submission" date="2016-10" db="EMBL/GenBank/DDBJ databases">
        <authorList>
            <person name="Cai Z."/>
        </authorList>
    </citation>
    <scope>NUCLEOTIDE SEQUENCE [LARGE SCALE GENOMIC DNA]</scope>
</reference>
<feature type="region of interest" description="Disordered" evidence="1">
    <location>
        <begin position="108"/>
        <end position="136"/>
    </location>
</feature>
<name>A0A383VQP4_TETOB</name>
<feature type="region of interest" description="Disordered" evidence="1">
    <location>
        <begin position="245"/>
        <end position="266"/>
    </location>
</feature>
<sequence>MLALLQQEQQQQQQHLQQATLRQCSSQLQLQQQYAAPLPDWLSSSSSMQQHCFSWLAHSTDSSAAAATAPAGTGEALEVPAAAQVPAAEDGQNVQGGTTAAAAAAARSSSGAADALQTTASDVPARKRPPQQISPPAKRAKAEAAAAAKGAHVPGAAVDLAAALPNVLQQLQLLDSSCSVSQLDTPLLQQTLSAAAAAAAQQAEQCLSPQLQQQLQQLEQCLQEMSSDALQPLIDALLLPGSTSKAGSAGTAHTTESSTGSHGSSTSLDGQAVGYLLRAAMLPRLQQLRSAAPKSLLLSLVAAAQTQAEALVAVVLQPLLSSSSLVAVQVQLLVKLVKEAPQLQPRLLQLLALAATGHSQHVAHHHQQQQQQPALLDPSGALAAASCCWSEAHAMLMRALIDSCPNVVTDSLNDVITALKVAAQQPALTKSAAFGQLLMALVKGYAAVLTAQQVQQLLAAAAATSSFMTKPVAAKLQQLAAQHAAVDAMQQ</sequence>
<dbReference type="GO" id="GO:0036297">
    <property type="term" value="P:interstrand cross-link repair"/>
    <property type="evidence" value="ECO:0007669"/>
    <property type="project" value="InterPro"/>
</dbReference>
<feature type="compositionally biased region" description="Low complexity" evidence="1">
    <location>
        <begin position="246"/>
        <end position="266"/>
    </location>
</feature>
<dbReference type="STRING" id="3088.A0A383VQP4"/>
<dbReference type="Proteomes" id="UP000256970">
    <property type="component" value="Unassembled WGS sequence"/>
</dbReference>